<evidence type="ECO:0000313" key="11">
    <source>
        <dbReference type="Proteomes" id="UP000164653"/>
    </source>
</evidence>
<name>G3EI38_9POXV</name>
<keyword evidence="11" id="KW-1185">Reference proteome</keyword>
<evidence type="ECO:0000256" key="7">
    <source>
        <dbReference type="ARBA" id="ARBA00023180"/>
    </source>
</evidence>
<evidence type="ECO:0000256" key="6">
    <source>
        <dbReference type="ARBA" id="ARBA00023136"/>
    </source>
</evidence>
<dbReference type="GO" id="GO:0044228">
    <property type="term" value="C:host cell surface"/>
    <property type="evidence" value="ECO:0007669"/>
    <property type="project" value="UniProtKB-SubCell"/>
</dbReference>
<accession>G3EI38</accession>
<dbReference type="Proteomes" id="UP000164653">
    <property type="component" value="Segment"/>
</dbReference>
<evidence type="ECO:0000256" key="5">
    <source>
        <dbReference type="ARBA" id="ARBA00022989"/>
    </source>
</evidence>
<evidence type="ECO:0000256" key="3">
    <source>
        <dbReference type="ARBA" id="ARBA00022692"/>
    </source>
</evidence>
<comment type="subcellular location">
    <subcellularLocation>
        <location evidence="2">Host cell surface</location>
    </subcellularLocation>
    <subcellularLocation>
        <location evidence="1">Host membrane</location>
        <topology evidence="1">Single-pass type I membrane protein</topology>
    </subcellularLocation>
</comment>
<reference evidence="10 11" key="1">
    <citation type="journal article" date="2011" name="J. Virol.">
        <title>The genome of yoka poxvirus.</title>
        <authorList>
            <person name="Zhao G."/>
            <person name="Droit L."/>
            <person name="Tesh R.B."/>
            <person name="Popov V.L."/>
            <person name="Little N.S."/>
            <person name="Upton C."/>
            <person name="Virgin H.W."/>
            <person name="Wang D."/>
        </authorList>
    </citation>
    <scope>NUCLEOTIDE SEQUENCE [LARGE SCALE GENOMIC DNA]</scope>
    <source>
        <strain evidence="10">DakArB 4268</strain>
    </source>
</reference>
<dbReference type="GO" id="GO:0033644">
    <property type="term" value="C:host cell membrane"/>
    <property type="evidence" value="ECO:0007669"/>
    <property type="project" value="UniProtKB-SubCell"/>
</dbReference>
<dbReference type="KEGG" id="vg:11107281"/>
<dbReference type="Pfam" id="PF06517">
    <property type="entry name" value="Orthopox_A43R"/>
    <property type="match status" value="1"/>
</dbReference>
<organism evidence="10 11">
    <name type="scientific">Yokapox virus</name>
    <dbReference type="NCBI Taxonomy" id="1076255"/>
    <lineage>
        <taxon>Viruses</taxon>
        <taxon>Varidnaviria</taxon>
        <taxon>Bamfordvirae</taxon>
        <taxon>Nucleocytoviricota</taxon>
        <taxon>Pokkesviricetes</taxon>
        <taxon>Chitovirales</taxon>
        <taxon>Poxviridae</taxon>
        <taxon>Chordopoxvirinae</taxon>
        <taxon>Centapoxvirus</taxon>
        <taxon>Centapoxvirus yokapox</taxon>
    </lineage>
</organism>
<dbReference type="EMBL" id="HQ849551">
    <property type="protein sequence ID" value="AEN03735.1"/>
    <property type="molecule type" value="Genomic_DNA"/>
</dbReference>
<dbReference type="RefSeq" id="YP_004821499.1">
    <property type="nucleotide sequence ID" value="NC_015960.1"/>
</dbReference>
<feature type="transmembrane region" description="Helical" evidence="9">
    <location>
        <begin position="166"/>
        <end position="185"/>
    </location>
</feature>
<protein>
    <submittedName>
        <fullName evidence="10">Type-I membrane glycoprotein</fullName>
    </submittedName>
</protein>
<evidence type="ECO:0000256" key="8">
    <source>
        <dbReference type="ARBA" id="ARBA00034748"/>
    </source>
</evidence>
<sequence length="194" mass="23116">MYNYIFLLSILSSVHALYILPTINDEEKFCYGILYINMDSDINIDYKPTRYNPYWYNFINSTLSINKLEKYYIIRYNMFIKYVYGSSLPIYIDITTKIQNYNNTCFADIKCTVNNFIYDTSTVLSRFNYITNYLYFTKSCIVKTTYNVKTIKNISKQTCFINTYDIISVYLLICVSILLIVYYVINNNNIENKI</sequence>
<evidence type="ECO:0000256" key="1">
    <source>
        <dbReference type="ARBA" id="ARBA00004313"/>
    </source>
</evidence>
<keyword evidence="7" id="KW-0325">Glycoprotein</keyword>
<dbReference type="GeneID" id="11107281"/>
<proteinExistence type="inferred from homology"/>
<gene>
    <name evidence="10" type="ORF">YKV146</name>
</gene>
<dbReference type="InterPro" id="IPR009487">
    <property type="entry name" value="Orthopox_A43R"/>
</dbReference>
<comment type="similarity">
    <text evidence="8">Belongs to the orthopoxvirus OPG172 protein family.</text>
</comment>
<keyword evidence="5 9" id="KW-1133">Transmembrane helix</keyword>
<evidence type="ECO:0000256" key="9">
    <source>
        <dbReference type="SAM" id="Phobius"/>
    </source>
</evidence>
<keyword evidence="6 9" id="KW-0472">Membrane</keyword>
<evidence type="ECO:0000256" key="4">
    <source>
        <dbReference type="ARBA" id="ARBA00022870"/>
    </source>
</evidence>
<evidence type="ECO:0000256" key="2">
    <source>
        <dbReference type="ARBA" id="ARBA00004426"/>
    </source>
</evidence>
<keyword evidence="3 9" id="KW-0812">Transmembrane</keyword>
<keyword evidence="4" id="KW-1043">Host membrane</keyword>
<evidence type="ECO:0000313" key="10">
    <source>
        <dbReference type="EMBL" id="AEN03735.1"/>
    </source>
</evidence>